<dbReference type="EMBL" id="JACJQT010000006">
    <property type="protein sequence ID" value="MBD2277440.1"/>
    <property type="molecule type" value="Genomic_DNA"/>
</dbReference>
<organism evidence="1 2">
    <name type="scientific">Aphanizomenon flos-aquae FACHB-1040</name>
    <dbReference type="NCBI Taxonomy" id="2692887"/>
    <lineage>
        <taxon>Bacteria</taxon>
        <taxon>Bacillati</taxon>
        <taxon>Cyanobacteriota</taxon>
        <taxon>Cyanophyceae</taxon>
        <taxon>Nostocales</taxon>
        <taxon>Aphanizomenonaceae</taxon>
        <taxon>Aphanizomenon</taxon>
    </lineage>
</organism>
<protein>
    <submittedName>
        <fullName evidence="1">Uncharacterized protein</fullName>
    </submittedName>
</protein>
<keyword evidence="2" id="KW-1185">Reference proteome</keyword>
<sequence length="71" mass="7932">MPTMCLQELGYIVQSSVNVKTLILKRGNLVVFFDAEKLAGKPIKLVRMLVAAKAVKILDLNKVNELKLFLC</sequence>
<dbReference type="Proteomes" id="UP000606721">
    <property type="component" value="Unassembled WGS sequence"/>
</dbReference>
<name>A0ABR8BSN6_APHFL</name>
<gene>
    <name evidence="1" type="ORF">H6F99_03605</name>
</gene>
<proteinExistence type="predicted"/>
<reference evidence="1 2" key="1">
    <citation type="journal article" date="2020" name="ISME J.">
        <title>Comparative genomics reveals insights into cyanobacterial evolution and habitat adaptation.</title>
        <authorList>
            <person name="Chen M.Y."/>
            <person name="Teng W.K."/>
            <person name="Zhao L."/>
            <person name="Hu C.X."/>
            <person name="Zhou Y.K."/>
            <person name="Han B.P."/>
            <person name="Song L.R."/>
            <person name="Shu W.S."/>
        </authorList>
    </citation>
    <scope>NUCLEOTIDE SEQUENCE [LARGE SCALE GENOMIC DNA]</scope>
    <source>
        <strain evidence="1 2">FACHB-1040</strain>
    </source>
</reference>
<comment type="caution">
    <text evidence="1">The sequence shown here is derived from an EMBL/GenBank/DDBJ whole genome shotgun (WGS) entry which is preliminary data.</text>
</comment>
<accession>A0ABR8BSN6</accession>
<dbReference type="RefSeq" id="WP_190382267.1">
    <property type="nucleotide sequence ID" value="NZ_JACJQT010000006.1"/>
</dbReference>
<evidence type="ECO:0000313" key="2">
    <source>
        <dbReference type="Proteomes" id="UP000606721"/>
    </source>
</evidence>
<evidence type="ECO:0000313" key="1">
    <source>
        <dbReference type="EMBL" id="MBD2277440.1"/>
    </source>
</evidence>